<proteinExistence type="predicted"/>
<dbReference type="RefSeq" id="WP_121735233.1">
    <property type="nucleotide sequence ID" value="NZ_JADPDX010000475.1"/>
</dbReference>
<keyword evidence="1" id="KW-0804">Transcription</keyword>
<dbReference type="GO" id="GO:0000428">
    <property type="term" value="C:DNA-directed RNA polymerase complex"/>
    <property type="evidence" value="ECO:0007669"/>
    <property type="project" value="UniProtKB-KW"/>
</dbReference>
<protein>
    <submittedName>
        <fullName evidence="1">DNA-directed RNA polymerase subunit beta</fullName>
    </submittedName>
</protein>
<accession>A0A3L7ZRT7</accession>
<dbReference type="Proteomes" id="UP000278164">
    <property type="component" value="Unassembled WGS sequence"/>
</dbReference>
<comment type="caution">
    <text evidence="1">The sequence shown here is derived from an EMBL/GenBank/DDBJ whole genome shotgun (WGS) entry which is preliminary data.</text>
</comment>
<sequence length="71" mass="7932">MKAKVIIAQATAETVGFLHELVKGMAEKTAIKAYPSVDYQAVFFPVDKHDLSFVKQVLADRNFSFKVENAE</sequence>
<dbReference type="OrthoDB" id="1098627at2"/>
<keyword evidence="1" id="KW-0240">DNA-directed RNA polymerase</keyword>
<evidence type="ECO:0000313" key="1">
    <source>
        <dbReference type="EMBL" id="RLT74439.1"/>
    </source>
</evidence>
<dbReference type="EMBL" id="RAYI01000007">
    <property type="protein sequence ID" value="RLT74439.1"/>
    <property type="molecule type" value="Genomic_DNA"/>
</dbReference>
<evidence type="ECO:0000313" key="2">
    <source>
        <dbReference type="Proteomes" id="UP000278164"/>
    </source>
</evidence>
<name>A0A3L7ZRT7_PARDI</name>
<reference evidence="1 2" key="1">
    <citation type="submission" date="2018-09" db="EMBL/GenBank/DDBJ databases">
        <title>Murine metabolic-syndrome-specific gut microbial biobank.</title>
        <authorList>
            <person name="Liu C."/>
        </authorList>
    </citation>
    <scope>NUCLEOTIDE SEQUENCE [LARGE SCALE GENOMIC DNA]</scope>
    <source>
        <strain evidence="1 2">8-P5</strain>
    </source>
</reference>
<organism evidence="1 2">
    <name type="scientific">Parabacteroides distasonis</name>
    <dbReference type="NCBI Taxonomy" id="823"/>
    <lineage>
        <taxon>Bacteria</taxon>
        <taxon>Pseudomonadati</taxon>
        <taxon>Bacteroidota</taxon>
        <taxon>Bacteroidia</taxon>
        <taxon>Bacteroidales</taxon>
        <taxon>Tannerellaceae</taxon>
        <taxon>Parabacteroides</taxon>
    </lineage>
</organism>
<dbReference type="AlphaFoldDB" id="A0A3L7ZRT7"/>
<gene>
    <name evidence="1" type="ORF">D7V78_04820</name>
</gene>